<dbReference type="GeneID" id="72009692"/>
<dbReference type="SUPFAM" id="SSF51905">
    <property type="entry name" value="FAD/NAD(P)-binding domain"/>
    <property type="match status" value="1"/>
</dbReference>
<dbReference type="PANTHER" id="PTHR13847">
    <property type="entry name" value="SARCOSINE DEHYDROGENASE-RELATED"/>
    <property type="match status" value="1"/>
</dbReference>
<comment type="caution">
    <text evidence="3">The sequence shown here is derived from an EMBL/GenBank/DDBJ whole genome shotgun (WGS) entry which is preliminary data.</text>
</comment>
<dbReference type="InterPro" id="IPR036188">
    <property type="entry name" value="FAD/NAD-bd_sf"/>
</dbReference>
<sequence length="531" mass="57797">MGNLASKVKLYIAATAQLKETFDLLNKRIETPPGIPVPNPTLPFWTVPASAILTEDEPLADSVDIVIVGSGITGTSVAYTLLSNGSKARILMLEARAVCSGATGRNGGHINPPLYHDYSELQENFGEDAAKRMIRFRLAHRGEMQRIAETEDIVKQSQVRETEHLDVYTCPETYAEAKENLRKWKSAMPDESSTFGCMDTKEAIEKYHLASETLGCIYGSGGAMHPYRFVTSLLAKLLDRHSDNFRIATHTPCTAIVAASADKPYYVVETPRGSITAQHVIHATNGWCSHLLEPLRAKVIPARGVMSAQRPGTLLRNSTLDGYRSFVFYRGTSGYDYLTQLPTGEHELMYGGGWAQSCENSLPDIGITDDSVFNFAGAAHLAGSLPLYFGGDNWGGEAVPAEEQAGDVRWGIGRTKAQWSGILGISTDFLPWVGRLPTTVSGRAEPPAPTSRHAPEKGGPSAVSHLAAPGEWLAAGFSGEGMVHAWMSGKALAYMVLDQEDALEGWFPDILRVTEKRWKKASADKLVGRFL</sequence>
<dbReference type="PANTHER" id="PTHR13847:SF213">
    <property type="entry name" value="DEPENDENT OXIDOREDUCTASE, PUTATIVE-RELATED"/>
    <property type="match status" value="1"/>
</dbReference>
<feature type="domain" description="FAD dependent oxidoreductase" evidence="2">
    <location>
        <begin position="64"/>
        <end position="495"/>
    </location>
</feature>
<keyword evidence="4" id="KW-1185">Reference proteome</keyword>
<evidence type="ECO:0000259" key="2">
    <source>
        <dbReference type="Pfam" id="PF01266"/>
    </source>
</evidence>
<gene>
    <name evidence="3" type="ORF">C8Q71DRAFT_907558</name>
</gene>
<reference evidence="3 4" key="1">
    <citation type="journal article" date="2021" name="Environ. Microbiol.">
        <title>Gene family expansions and transcriptome signatures uncover fungal adaptations to wood decay.</title>
        <authorList>
            <person name="Hage H."/>
            <person name="Miyauchi S."/>
            <person name="Viragh M."/>
            <person name="Drula E."/>
            <person name="Min B."/>
            <person name="Chaduli D."/>
            <person name="Navarro D."/>
            <person name="Favel A."/>
            <person name="Norest M."/>
            <person name="Lesage-Meessen L."/>
            <person name="Balint B."/>
            <person name="Merenyi Z."/>
            <person name="de Eugenio L."/>
            <person name="Morin E."/>
            <person name="Martinez A.T."/>
            <person name="Baldrian P."/>
            <person name="Stursova M."/>
            <person name="Martinez M.J."/>
            <person name="Novotny C."/>
            <person name="Magnuson J.K."/>
            <person name="Spatafora J.W."/>
            <person name="Maurice S."/>
            <person name="Pangilinan J."/>
            <person name="Andreopoulos W."/>
            <person name="LaButti K."/>
            <person name="Hundley H."/>
            <person name="Na H."/>
            <person name="Kuo A."/>
            <person name="Barry K."/>
            <person name="Lipzen A."/>
            <person name="Henrissat B."/>
            <person name="Riley R."/>
            <person name="Ahrendt S."/>
            <person name="Nagy L.G."/>
            <person name="Grigoriev I.V."/>
            <person name="Martin F."/>
            <person name="Rosso M.N."/>
        </authorList>
    </citation>
    <scope>NUCLEOTIDE SEQUENCE [LARGE SCALE GENOMIC DNA]</scope>
    <source>
        <strain evidence="3 4">CIRM-BRFM 1785</strain>
    </source>
</reference>
<dbReference type="RefSeq" id="XP_047778924.1">
    <property type="nucleotide sequence ID" value="XM_047928960.1"/>
</dbReference>
<accession>A0ABQ8KFX5</accession>
<name>A0ABQ8KFX5_9APHY</name>
<dbReference type="Gene3D" id="3.30.9.10">
    <property type="entry name" value="D-Amino Acid Oxidase, subunit A, domain 2"/>
    <property type="match status" value="1"/>
</dbReference>
<evidence type="ECO:0000256" key="1">
    <source>
        <dbReference type="SAM" id="MobiDB-lite"/>
    </source>
</evidence>
<dbReference type="InterPro" id="IPR006076">
    <property type="entry name" value="FAD-dep_OxRdtase"/>
</dbReference>
<dbReference type="Pfam" id="PF01266">
    <property type="entry name" value="DAO"/>
    <property type="match status" value="1"/>
</dbReference>
<protein>
    <submittedName>
        <fullName evidence="3">FAD dependent oxidoreductase</fullName>
    </submittedName>
</protein>
<dbReference type="Gene3D" id="3.50.50.60">
    <property type="entry name" value="FAD/NAD(P)-binding domain"/>
    <property type="match status" value="1"/>
</dbReference>
<organism evidence="3 4">
    <name type="scientific">Rhodofomes roseus</name>
    <dbReference type="NCBI Taxonomy" id="34475"/>
    <lineage>
        <taxon>Eukaryota</taxon>
        <taxon>Fungi</taxon>
        <taxon>Dikarya</taxon>
        <taxon>Basidiomycota</taxon>
        <taxon>Agaricomycotina</taxon>
        <taxon>Agaricomycetes</taxon>
        <taxon>Polyporales</taxon>
        <taxon>Rhodofomes</taxon>
    </lineage>
</organism>
<dbReference type="Proteomes" id="UP000814176">
    <property type="component" value="Unassembled WGS sequence"/>
</dbReference>
<evidence type="ECO:0000313" key="4">
    <source>
        <dbReference type="Proteomes" id="UP000814176"/>
    </source>
</evidence>
<feature type="region of interest" description="Disordered" evidence="1">
    <location>
        <begin position="440"/>
        <end position="464"/>
    </location>
</feature>
<evidence type="ECO:0000313" key="3">
    <source>
        <dbReference type="EMBL" id="KAH9836686.1"/>
    </source>
</evidence>
<proteinExistence type="predicted"/>
<dbReference type="EMBL" id="JADCUA010000010">
    <property type="protein sequence ID" value="KAH9836686.1"/>
    <property type="molecule type" value="Genomic_DNA"/>
</dbReference>